<evidence type="ECO:0000256" key="2">
    <source>
        <dbReference type="SAM" id="SignalP"/>
    </source>
</evidence>
<accession>A0AAP6JGW8</accession>
<evidence type="ECO:0000256" key="1">
    <source>
        <dbReference type="ARBA" id="ARBA00023284"/>
    </source>
</evidence>
<dbReference type="InterPro" id="IPR036249">
    <property type="entry name" value="Thioredoxin-like_sf"/>
</dbReference>
<gene>
    <name evidence="4" type="ORF">VCB98_13505</name>
</gene>
<dbReference type="SUPFAM" id="SSF52833">
    <property type="entry name" value="Thioredoxin-like"/>
    <property type="match status" value="1"/>
</dbReference>
<keyword evidence="2" id="KW-0732">Signal</keyword>
<dbReference type="Gene3D" id="3.40.30.10">
    <property type="entry name" value="Glutaredoxin"/>
    <property type="match status" value="1"/>
</dbReference>
<dbReference type="Proteomes" id="UP001302316">
    <property type="component" value="Unassembled WGS sequence"/>
</dbReference>
<dbReference type="InterPro" id="IPR017937">
    <property type="entry name" value="Thioredoxin_CS"/>
</dbReference>
<evidence type="ECO:0000313" key="5">
    <source>
        <dbReference type="Proteomes" id="UP001302316"/>
    </source>
</evidence>
<dbReference type="InterPro" id="IPR013766">
    <property type="entry name" value="Thioredoxin_domain"/>
</dbReference>
<name>A0AAP6JGW8_9GAMM</name>
<dbReference type="Pfam" id="PF00085">
    <property type="entry name" value="Thioredoxin"/>
    <property type="match status" value="1"/>
</dbReference>
<dbReference type="PROSITE" id="PS51352">
    <property type="entry name" value="THIOREDOXIN_2"/>
    <property type="match status" value="1"/>
</dbReference>
<evidence type="ECO:0000313" key="4">
    <source>
        <dbReference type="EMBL" id="MEA5446838.1"/>
    </source>
</evidence>
<dbReference type="PROSITE" id="PS00194">
    <property type="entry name" value="THIOREDOXIN_1"/>
    <property type="match status" value="1"/>
</dbReference>
<sequence>MSQSRLSIIKMCLISLAMLLPVSSMADEPPPAFTQDRFEALQQEGAVILVDVWASWCPTCRAQGEVLSDLLSEEDFAEVKKLRLDWDEQKEHAESLDAWRQSTLILYRGENEMARVVAETRESALRNFLEAAL</sequence>
<comment type="caution">
    <text evidence="4">The sequence shown here is derived from an EMBL/GenBank/DDBJ whole genome shotgun (WGS) entry which is preliminary data.</text>
</comment>
<feature type="chain" id="PRO_5042916875" evidence="2">
    <location>
        <begin position="27"/>
        <end position="133"/>
    </location>
</feature>
<reference evidence="4 5" key="1">
    <citation type="submission" date="2023-12" db="EMBL/GenBank/DDBJ databases">
        <title>Whole-genome sequencing of halo(alkali)philic microorganisms from hypersaline lakes.</title>
        <authorList>
            <person name="Sorokin D.Y."/>
            <person name="Merkel A.Y."/>
            <person name="Messina E."/>
            <person name="Yakimov M."/>
        </authorList>
    </citation>
    <scope>NUCLEOTIDE SEQUENCE [LARGE SCALE GENOMIC DNA]</scope>
    <source>
        <strain evidence="4 5">AB-CW1</strain>
    </source>
</reference>
<protein>
    <submittedName>
        <fullName evidence="4">Thioredoxin family protein</fullName>
    </submittedName>
</protein>
<organism evidence="4 5">
    <name type="scientific">Natronospira elongata</name>
    <dbReference type="NCBI Taxonomy" id="3110268"/>
    <lineage>
        <taxon>Bacteria</taxon>
        <taxon>Pseudomonadati</taxon>
        <taxon>Pseudomonadota</taxon>
        <taxon>Gammaproteobacteria</taxon>
        <taxon>Natronospirales</taxon>
        <taxon>Natronospiraceae</taxon>
        <taxon>Natronospira</taxon>
    </lineage>
</organism>
<evidence type="ECO:0000259" key="3">
    <source>
        <dbReference type="PROSITE" id="PS51352"/>
    </source>
</evidence>
<dbReference type="AlphaFoldDB" id="A0AAP6JGW8"/>
<dbReference type="EMBL" id="JAYGII010000066">
    <property type="protein sequence ID" value="MEA5446838.1"/>
    <property type="molecule type" value="Genomic_DNA"/>
</dbReference>
<dbReference type="GO" id="GO:0015036">
    <property type="term" value="F:disulfide oxidoreductase activity"/>
    <property type="evidence" value="ECO:0007669"/>
    <property type="project" value="UniProtKB-ARBA"/>
</dbReference>
<keyword evidence="1" id="KW-0676">Redox-active center</keyword>
<feature type="domain" description="Thioredoxin" evidence="3">
    <location>
        <begin position="14"/>
        <end position="133"/>
    </location>
</feature>
<keyword evidence="5" id="KW-1185">Reference proteome</keyword>
<dbReference type="RefSeq" id="WP_346053410.1">
    <property type="nucleotide sequence ID" value="NZ_JAYGII010000066.1"/>
</dbReference>
<proteinExistence type="predicted"/>
<feature type="signal peptide" evidence="2">
    <location>
        <begin position="1"/>
        <end position="26"/>
    </location>
</feature>
<dbReference type="CDD" id="cd02947">
    <property type="entry name" value="TRX_family"/>
    <property type="match status" value="1"/>
</dbReference>